<evidence type="ECO:0000256" key="1">
    <source>
        <dbReference type="SAM" id="MobiDB-lite"/>
    </source>
</evidence>
<dbReference type="EMBL" id="MSFU01000001">
    <property type="protein sequence ID" value="PWY85612.1"/>
    <property type="molecule type" value="Genomic_DNA"/>
</dbReference>
<dbReference type="Proteomes" id="UP000246171">
    <property type="component" value="Unassembled WGS sequence"/>
</dbReference>
<gene>
    <name evidence="2" type="ORF">BO83DRAFT_422546</name>
</gene>
<accession>A0A317WK08</accession>
<name>A0A317WK08_ASPEC</name>
<comment type="caution">
    <text evidence="2">The sequence shown here is derived from an EMBL/GenBank/DDBJ whole genome shotgun (WGS) entry which is preliminary data.</text>
</comment>
<evidence type="ECO:0000313" key="3">
    <source>
        <dbReference type="Proteomes" id="UP000246171"/>
    </source>
</evidence>
<organism evidence="2 3">
    <name type="scientific">Aspergillus eucalypticola (strain CBS 122712 / IBT 29274)</name>
    <dbReference type="NCBI Taxonomy" id="1448314"/>
    <lineage>
        <taxon>Eukaryota</taxon>
        <taxon>Fungi</taxon>
        <taxon>Dikarya</taxon>
        <taxon>Ascomycota</taxon>
        <taxon>Pezizomycotina</taxon>
        <taxon>Eurotiomycetes</taxon>
        <taxon>Eurotiomycetidae</taxon>
        <taxon>Eurotiales</taxon>
        <taxon>Aspergillaceae</taxon>
        <taxon>Aspergillus</taxon>
        <taxon>Aspergillus subgen. Circumdati</taxon>
    </lineage>
</organism>
<evidence type="ECO:0000313" key="2">
    <source>
        <dbReference type="EMBL" id="PWY85612.1"/>
    </source>
</evidence>
<feature type="region of interest" description="Disordered" evidence="1">
    <location>
        <begin position="59"/>
        <end position="78"/>
    </location>
</feature>
<proteinExistence type="predicted"/>
<dbReference type="VEuPathDB" id="FungiDB:BO83DRAFT_422546"/>
<dbReference type="GeneID" id="37057009"/>
<sequence>MVVPESGNVWDVLALAGTGLASPPGGGTTAASEKSKGSSRMLKLPAETRPLSIDKGLVDAMPGRLDQDPAMDVTLLKP</sequence>
<feature type="region of interest" description="Disordered" evidence="1">
    <location>
        <begin position="18"/>
        <end position="48"/>
    </location>
</feature>
<keyword evidence="3" id="KW-1185">Reference proteome</keyword>
<dbReference type="AlphaFoldDB" id="A0A317WK08"/>
<reference evidence="2" key="1">
    <citation type="submission" date="2016-12" db="EMBL/GenBank/DDBJ databases">
        <title>The genomes of Aspergillus section Nigri reveals drivers in fungal speciation.</title>
        <authorList>
            <consortium name="DOE Joint Genome Institute"/>
            <person name="Vesth T.C."/>
            <person name="Nybo J."/>
            <person name="Theobald S."/>
            <person name="Brandl J."/>
            <person name="Frisvad J.C."/>
            <person name="Nielsen K.F."/>
            <person name="Lyhne E.K."/>
            <person name="Kogle M.E."/>
            <person name="Kuo A."/>
            <person name="Riley R."/>
            <person name="Clum A."/>
            <person name="Nolan M."/>
            <person name="Lipzen A."/>
            <person name="Salamov A."/>
            <person name="Henrissat B."/>
            <person name="Wiebenga A."/>
            <person name="De vries R.P."/>
            <person name="Grigoriev I.V."/>
            <person name="Mortensen U.H."/>
            <person name="Andersen M.R."/>
            <person name="Baker S.E."/>
        </authorList>
    </citation>
    <scope>NUCLEOTIDE SEQUENCE</scope>
    <source>
        <strain evidence="2">CBS 122712</strain>
    </source>
</reference>
<dbReference type="RefSeq" id="XP_025393532.1">
    <property type="nucleotide sequence ID" value="XM_025535047.1"/>
</dbReference>
<protein>
    <submittedName>
        <fullName evidence="2">Uncharacterized protein</fullName>
    </submittedName>
</protein>